<feature type="domain" description="DUF8106" evidence="1">
    <location>
        <begin position="14"/>
        <end position="56"/>
    </location>
</feature>
<name>A0A6B0VJV5_9EURY</name>
<dbReference type="AlphaFoldDB" id="A0A6B0VJV5"/>
<evidence type="ECO:0000259" key="1">
    <source>
        <dbReference type="Pfam" id="PF26408"/>
    </source>
</evidence>
<protein>
    <recommendedName>
        <fullName evidence="1">DUF8106 domain-containing protein</fullName>
    </recommendedName>
</protein>
<proteinExistence type="predicted"/>
<reference evidence="2 3" key="1">
    <citation type="submission" date="2020-01" db="EMBL/GenBank/DDBJ databases">
        <title>Natronorubrum sp. JWXQ-INN 674 isolated from Inner Mongolia Autonomous Region of China.</title>
        <authorList>
            <person name="Xue Q."/>
        </authorList>
    </citation>
    <scope>NUCLEOTIDE SEQUENCE [LARGE SCALE GENOMIC DNA]</scope>
    <source>
        <strain evidence="2 3">JWXQ-INN-674</strain>
    </source>
</reference>
<sequence>MTPSTSGPSRPPSSKTVLYCFSCGHESPIDGDWNVRRAENCDSYRCPDCETTITDRPRSFPGHADNSSYCAGD</sequence>
<evidence type="ECO:0000313" key="2">
    <source>
        <dbReference type="EMBL" id="MXV61256.1"/>
    </source>
</evidence>
<evidence type="ECO:0000313" key="3">
    <source>
        <dbReference type="Proteomes" id="UP000434101"/>
    </source>
</evidence>
<dbReference type="RefSeq" id="WP_160062972.1">
    <property type="nucleotide sequence ID" value="NZ_WUYX01000015.1"/>
</dbReference>
<comment type="caution">
    <text evidence="2">The sequence shown here is derived from an EMBL/GenBank/DDBJ whole genome shotgun (WGS) entry which is preliminary data.</text>
</comment>
<dbReference type="Proteomes" id="UP000434101">
    <property type="component" value="Unassembled WGS sequence"/>
</dbReference>
<organism evidence="2 3">
    <name type="scientific">Natronorubrum halalkaliphilum</name>
    <dbReference type="NCBI Taxonomy" id="2691917"/>
    <lineage>
        <taxon>Archaea</taxon>
        <taxon>Methanobacteriati</taxon>
        <taxon>Methanobacteriota</taxon>
        <taxon>Stenosarchaea group</taxon>
        <taxon>Halobacteria</taxon>
        <taxon>Halobacteriales</taxon>
        <taxon>Natrialbaceae</taxon>
        <taxon>Natronorubrum</taxon>
    </lineage>
</organism>
<dbReference type="OrthoDB" id="209680at2157"/>
<dbReference type="Pfam" id="PF26408">
    <property type="entry name" value="DUF8106"/>
    <property type="match status" value="1"/>
</dbReference>
<gene>
    <name evidence="2" type="ORF">GS429_04095</name>
</gene>
<dbReference type="EMBL" id="WUYX01000015">
    <property type="protein sequence ID" value="MXV61256.1"/>
    <property type="molecule type" value="Genomic_DNA"/>
</dbReference>
<keyword evidence="3" id="KW-1185">Reference proteome</keyword>
<accession>A0A6B0VJV5</accession>
<dbReference type="InterPro" id="IPR058419">
    <property type="entry name" value="DUF8106"/>
</dbReference>